<dbReference type="Pfam" id="PF00561">
    <property type="entry name" value="Abhydrolase_1"/>
    <property type="match status" value="1"/>
</dbReference>
<dbReference type="GO" id="GO:0016787">
    <property type="term" value="F:hydrolase activity"/>
    <property type="evidence" value="ECO:0007669"/>
    <property type="project" value="UniProtKB-KW"/>
</dbReference>
<comment type="caution">
    <text evidence="2">The sequence shown here is derived from an EMBL/GenBank/DDBJ whole genome shotgun (WGS) entry which is preliminary data.</text>
</comment>
<dbReference type="Gene3D" id="3.40.50.1820">
    <property type="entry name" value="alpha/beta hydrolase"/>
    <property type="match status" value="1"/>
</dbReference>
<dbReference type="InterPro" id="IPR029058">
    <property type="entry name" value="AB_hydrolase_fold"/>
</dbReference>
<name>A0A501PHN0_9PROT</name>
<dbReference type="RefSeq" id="WP_139941107.1">
    <property type="nucleotide sequence ID" value="NZ_JBHSYP010000006.1"/>
</dbReference>
<dbReference type="EMBL" id="VFIY01000014">
    <property type="protein sequence ID" value="TPD59444.1"/>
    <property type="molecule type" value="Genomic_DNA"/>
</dbReference>
<evidence type="ECO:0000313" key="2">
    <source>
        <dbReference type="EMBL" id="TPD59444.1"/>
    </source>
</evidence>
<sequence length="289" mass="33288">MRFQVPDKPVNLRFPTSGGKYFWEDLYYFAGWRIQKHIWTGHCRLLDDRDARRSWGSYEHCLSQFRHFRNKYDLKFSSTHLVVLLHGLARHKNTMKKPARFLTEKGYDCYLVNYPSTFQSVEDHADQVEETLNRLEDIETVSFVAHSLGGLVCRELLSRNSDWRRKIKISRLVMIGTPNQGARIARFFDPLWLYRTISGPSGQDVQPGRVSRFALPSVPTLVIAGGRATKSGFNPFLQEDNDGIVTVEETKVEGMTRFLRVPAIHTVVMDHPETLKAIGEFLQDQDPAS</sequence>
<dbReference type="Proteomes" id="UP000319148">
    <property type="component" value="Unassembled WGS sequence"/>
</dbReference>
<dbReference type="PANTHER" id="PTHR37946">
    <property type="entry name" value="SLL1969 PROTEIN"/>
    <property type="match status" value="1"/>
</dbReference>
<accession>A0A501PHN0</accession>
<feature type="domain" description="AB hydrolase-1" evidence="1">
    <location>
        <begin position="81"/>
        <end position="197"/>
    </location>
</feature>
<organism evidence="2 3">
    <name type="scientific">Emcibacter nanhaiensis</name>
    <dbReference type="NCBI Taxonomy" id="1505037"/>
    <lineage>
        <taxon>Bacteria</taxon>
        <taxon>Pseudomonadati</taxon>
        <taxon>Pseudomonadota</taxon>
        <taxon>Alphaproteobacteria</taxon>
        <taxon>Emcibacterales</taxon>
        <taxon>Emcibacteraceae</taxon>
        <taxon>Emcibacter</taxon>
    </lineage>
</organism>
<reference evidence="3" key="1">
    <citation type="submission" date="2019-06" db="EMBL/GenBank/DDBJ databases">
        <title>The complete genome of Emcibacter congregatus ZYLT.</title>
        <authorList>
            <person name="Zhao Z."/>
        </authorList>
    </citation>
    <scope>NUCLEOTIDE SEQUENCE [LARGE SCALE GENOMIC DNA]</scope>
    <source>
        <strain evidence="3">MCCC 1A06723</strain>
    </source>
</reference>
<keyword evidence="3" id="KW-1185">Reference proteome</keyword>
<evidence type="ECO:0000313" key="3">
    <source>
        <dbReference type="Proteomes" id="UP000319148"/>
    </source>
</evidence>
<dbReference type="AlphaFoldDB" id="A0A501PHN0"/>
<proteinExistence type="predicted"/>
<gene>
    <name evidence="2" type="ORF">FIV46_11675</name>
</gene>
<dbReference type="InterPro" id="IPR000073">
    <property type="entry name" value="AB_hydrolase_1"/>
</dbReference>
<evidence type="ECO:0000259" key="1">
    <source>
        <dbReference type="Pfam" id="PF00561"/>
    </source>
</evidence>
<keyword evidence="2" id="KW-0378">Hydrolase</keyword>
<dbReference type="PANTHER" id="PTHR37946:SF1">
    <property type="entry name" value="SLL1969 PROTEIN"/>
    <property type="match status" value="1"/>
</dbReference>
<dbReference type="SUPFAM" id="SSF53474">
    <property type="entry name" value="alpha/beta-Hydrolases"/>
    <property type="match status" value="1"/>
</dbReference>
<dbReference type="OrthoDB" id="275181at2"/>
<protein>
    <submittedName>
        <fullName evidence="2">Alpha/beta hydrolase</fullName>
    </submittedName>
</protein>